<dbReference type="AlphaFoldDB" id="A0A8J2JGK8"/>
<keyword evidence="2" id="KW-1185">Reference proteome</keyword>
<feature type="non-terminal residue" evidence="1">
    <location>
        <position position="1"/>
    </location>
</feature>
<evidence type="ECO:0000313" key="1">
    <source>
        <dbReference type="EMBL" id="CAG7719848.1"/>
    </source>
</evidence>
<dbReference type="EMBL" id="CAJVCH010064948">
    <property type="protein sequence ID" value="CAG7719848.1"/>
    <property type="molecule type" value="Genomic_DNA"/>
</dbReference>
<evidence type="ECO:0000313" key="2">
    <source>
        <dbReference type="Proteomes" id="UP000708208"/>
    </source>
</evidence>
<name>A0A8J2JGK8_9HEXA</name>
<reference evidence="1" key="1">
    <citation type="submission" date="2021-06" db="EMBL/GenBank/DDBJ databases">
        <authorList>
            <person name="Hodson N. C."/>
            <person name="Mongue J. A."/>
            <person name="Jaron S. K."/>
        </authorList>
    </citation>
    <scope>NUCLEOTIDE SEQUENCE</scope>
</reference>
<accession>A0A8J2JGK8</accession>
<proteinExistence type="predicted"/>
<organism evidence="1 2">
    <name type="scientific">Allacma fusca</name>
    <dbReference type="NCBI Taxonomy" id="39272"/>
    <lineage>
        <taxon>Eukaryota</taxon>
        <taxon>Metazoa</taxon>
        <taxon>Ecdysozoa</taxon>
        <taxon>Arthropoda</taxon>
        <taxon>Hexapoda</taxon>
        <taxon>Collembola</taxon>
        <taxon>Symphypleona</taxon>
        <taxon>Sminthuridae</taxon>
        <taxon>Allacma</taxon>
    </lineage>
</organism>
<comment type="caution">
    <text evidence="1">The sequence shown here is derived from an EMBL/GenBank/DDBJ whole genome shotgun (WGS) entry which is preliminary data.</text>
</comment>
<sequence length="73" mass="8611">MQLHLNLSIQIRQRIGLINLFSNSKIFIWNFEEQELKLPLGVKLPLPNESDLTSLQHWLQNQENHTKLSVYLS</sequence>
<gene>
    <name evidence="1" type="ORF">AFUS01_LOCUS9149</name>
</gene>
<protein>
    <submittedName>
        <fullName evidence="1">Uncharacterized protein</fullName>
    </submittedName>
</protein>
<dbReference type="Proteomes" id="UP000708208">
    <property type="component" value="Unassembled WGS sequence"/>
</dbReference>